<dbReference type="AlphaFoldDB" id="A0A8D8V2L2"/>
<proteinExistence type="predicted"/>
<reference evidence="2" key="1">
    <citation type="submission" date="2021-05" db="EMBL/GenBank/DDBJ databases">
        <authorList>
            <person name="Alioto T."/>
            <person name="Alioto T."/>
            <person name="Gomez Garrido J."/>
        </authorList>
    </citation>
    <scope>NUCLEOTIDE SEQUENCE</scope>
</reference>
<evidence type="ECO:0000313" key="2">
    <source>
        <dbReference type="EMBL" id="CAG6715177.1"/>
    </source>
</evidence>
<organism evidence="2">
    <name type="scientific">Cacopsylla melanoneura</name>
    <dbReference type="NCBI Taxonomy" id="428564"/>
    <lineage>
        <taxon>Eukaryota</taxon>
        <taxon>Metazoa</taxon>
        <taxon>Ecdysozoa</taxon>
        <taxon>Arthropoda</taxon>
        <taxon>Hexapoda</taxon>
        <taxon>Insecta</taxon>
        <taxon>Pterygota</taxon>
        <taxon>Neoptera</taxon>
        <taxon>Paraneoptera</taxon>
        <taxon>Hemiptera</taxon>
        <taxon>Sternorrhyncha</taxon>
        <taxon>Psylloidea</taxon>
        <taxon>Psyllidae</taxon>
        <taxon>Psyllinae</taxon>
        <taxon>Cacopsylla</taxon>
    </lineage>
</organism>
<keyword evidence="1" id="KW-1133">Transmembrane helix</keyword>
<keyword evidence="1" id="KW-0472">Membrane</keyword>
<accession>A0A8D8V2L2</accession>
<dbReference type="EMBL" id="HBUF01352802">
    <property type="protein sequence ID" value="CAG6715177.1"/>
    <property type="molecule type" value="Transcribed_RNA"/>
</dbReference>
<keyword evidence="1" id="KW-0812">Transmembrane</keyword>
<sequence length="140" mass="16367">MRQTCCINAACSQIVLTIYLKNDQFYIQLNYKTCRIPKRFLKYCLTSSFPPYDFSFSQSSLEFLMCLEISSFSYRLSVSRILPSLTLDSTVITMSLWALLYFGKFQTLYARFIRQLTSSFIMGWVGFVQVPKLFESPFLI</sequence>
<feature type="transmembrane region" description="Helical" evidence="1">
    <location>
        <begin position="81"/>
        <end position="100"/>
    </location>
</feature>
<name>A0A8D8V2L2_9HEMI</name>
<protein>
    <submittedName>
        <fullName evidence="2">Uncharacterized protein</fullName>
    </submittedName>
</protein>
<evidence type="ECO:0000256" key="1">
    <source>
        <dbReference type="SAM" id="Phobius"/>
    </source>
</evidence>